<dbReference type="EMBL" id="CP017886">
    <property type="protein sequence ID" value="APC16285.1"/>
    <property type="molecule type" value="Genomic_DNA"/>
</dbReference>
<feature type="domain" description="Baseplate hub protein gp44-like N-terminal" evidence="1">
    <location>
        <begin position="10"/>
        <end position="94"/>
    </location>
</feature>
<dbReference type="SUPFAM" id="SSF69279">
    <property type="entry name" value="Phage tail proteins"/>
    <property type="match status" value="2"/>
</dbReference>
<evidence type="ECO:0000259" key="1">
    <source>
        <dbReference type="Pfam" id="PF21683"/>
    </source>
</evidence>
<sequence>MQNDIQTTPIRLSISGQAHDTWDGWSVESDLLTPADAFELELYTKHSTQLPAVLKEGAPCSLTLGGDRVLTGQIDEFEHDISRQGISMRINGRDRAAPLVDCSAPFVSMREASLTQILDQVVKPLGIFQVEIRADQAKTRRRIQIEPGQTAWEALLQVAEANGLWPWVEPDGRLIIGGPDYNAPPVGTLILREDGVGNNVQRLSVRRSIANRYSQITVLGQHGQYDNDGLDTKRSHLRSVIQDETLARRGIFRPKVVIDSASENQDMATTRARKLLADSRLEGFEIRAIVQGHRADNGQVWNPGQRVIVRSEPHELDATFFLMARTLRLSRGEGAITELRLREDKMWILDGNKQKKHKGKVNKDAAFIEMIKGL</sequence>
<proteinExistence type="predicted"/>
<dbReference type="Proteomes" id="UP000182567">
    <property type="component" value="Chromosome"/>
</dbReference>
<dbReference type="InterPro" id="IPR053981">
    <property type="entry name" value="Gp44/GpP-like_2nd"/>
</dbReference>
<dbReference type="Pfam" id="PF21683">
    <property type="entry name" value="GpP-like_1st"/>
    <property type="match status" value="1"/>
</dbReference>
<feature type="domain" description="Tail protein NMB1110-like C-terminal" evidence="2">
    <location>
        <begin position="278"/>
        <end position="346"/>
    </location>
</feature>
<feature type="domain" description="Baseplate hub protein gp44/GpP-like second" evidence="3">
    <location>
        <begin position="96"/>
        <end position="177"/>
    </location>
</feature>
<dbReference type="PIRSF" id="PIRSF004440">
    <property type="entry name" value="GpP"/>
    <property type="match status" value="1"/>
</dbReference>
<dbReference type="InterPro" id="IPR023399">
    <property type="entry name" value="Baseplate-like_2-layer_sand"/>
</dbReference>
<protein>
    <submittedName>
        <fullName evidence="5">Phage tail protein</fullName>
    </submittedName>
</protein>
<reference evidence="6" key="1">
    <citation type="submission" date="2016-10" db="EMBL/GenBank/DDBJ databases">
        <title>Pseudomonas frederiksbergensis ERGS4:02 complete genome.</title>
        <authorList>
            <person name="Kumar R."/>
            <person name="Acharya V."/>
            <person name="Singh D."/>
        </authorList>
    </citation>
    <scope>NUCLEOTIDE SEQUENCE [LARGE SCALE GENOMIC DNA]</scope>
    <source>
        <strain evidence="6">ERGS4:02</strain>
    </source>
</reference>
<name>A0A1J0EJI5_9PSED</name>
<evidence type="ECO:0000259" key="4">
    <source>
        <dbReference type="Pfam" id="PF22630"/>
    </source>
</evidence>
<dbReference type="Pfam" id="PF22255">
    <property type="entry name" value="Gp44-like_2nd"/>
    <property type="match status" value="1"/>
</dbReference>
<dbReference type="Gene3D" id="2.30.300.10">
    <property type="entry name" value="Baseplate protein-like domain - beta roll fold"/>
    <property type="match status" value="1"/>
</dbReference>
<dbReference type="GeneID" id="46908830"/>
<gene>
    <name evidence="5" type="ORF">BLL42_11305</name>
</gene>
<dbReference type="RefSeq" id="WP_071552197.1">
    <property type="nucleotide sequence ID" value="NZ_CP017886.1"/>
</dbReference>
<feature type="domain" description="Tail protein NMB1110-like third" evidence="4">
    <location>
        <begin position="212"/>
        <end position="276"/>
    </location>
</feature>
<dbReference type="OrthoDB" id="9016931at2"/>
<dbReference type="Gene3D" id="3.55.50.10">
    <property type="entry name" value="Baseplate protein-like domains"/>
    <property type="match status" value="1"/>
</dbReference>
<dbReference type="Gene3D" id="3.30.1920.10">
    <property type="entry name" value="Baseplate protein-like domains - 2 layer sandwich fold"/>
    <property type="match status" value="1"/>
</dbReference>
<evidence type="ECO:0000259" key="3">
    <source>
        <dbReference type="Pfam" id="PF22255"/>
    </source>
</evidence>
<dbReference type="InterPro" id="IPR049354">
    <property type="entry name" value="GpP-like_N"/>
</dbReference>
<evidence type="ECO:0000259" key="2">
    <source>
        <dbReference type="Pfam" id="PF22174"/>
    </source>
</evidence>
<dbReference type="Pfam" id="PF22174">
    <property type="entry name" value="NMB1110-like_C"/>
    <property type="match status" value="1"/>
</dbReference>
<evidence type="ECO:0000313" key="6">
    <source>
        <dbReference type="Proteomes" id="UP000182567"/>
    </source>
</evidence>
<accession>A0A1J0EJI5</accession>
<dbReference type="InterPro" id="IPR054034">
    <property type="entry name" value="NMB1110-like_C"/>
</dbReference>
<dbReference type="AlphaFoldDB" id="A0A1J0EJI5"/>
<dbReference type="InterPro" id="IPR054482">
    <property type="entry name" value="NMB1110-like_3rd"/>
</dbReference>
<dbReference type="InterPro" id="IPR026276">
    <property type="entry name" value="Baseplate_GpP"/>
</dbReference>
<evidence type="ECO:0000313" key="5">
    <source>
        <dbReference type="EMBL" id="APC16285.1"/>
    </source>
</evidence>
<dbReference type="Pfam" id="PF22630">
    <property type="entry name" value="NMB1110_3rd"/>
    <property type="match status" value="1"/>
</dbReference>
<organism evidence="5 6">
    <name type="scientific">Pseudomonas frederiksbergensis</name>
    <dbReference type="NCBI Taxonomy" id="104087"/>
    <lineage>
        <taxon>Bacteria</taxon>
        <taxon>Pseudomonadati</taxon>
        <taxon>Pseudomonadota</taxon>
        <taxon>Gammaproteobacteria</taxon>
        <taxon>Pseudomonadales</taxon>
        <taxon>Pseudomonadaceae</taxon>
        <taxon>Pseudomonas</taxon>
    </lineage>
</organism>